<accession>A0A2X4TUX2</accession>
<proteinExistence type="predicted"/>
<evidence type="ECO:0000313" key="1">
    <source>
        <dbReference type="EMBL" id="SQI31196.1"/>
    </source>
</evidence>
<evidence type="ECO:0000313" key="2">
    <source>
        <dbReference type="Proteomes" id="UP000248897"/>
    </source>
</evidence>
<dbReference type="Proteomes" id="UP000248897">
    <property type="component" value="Chromosome 1"/>
</dbReference>
<reference evidence="1 2" key="1">
    <citation type="submission" date="2018-06" db="EMBL/GenBank/DDBJ databases">
        <authorList>
            <consortium name="Pathogen Informatics"/>
            <person name="Doyle S."/>
        </authorList>
    </citation>
    <scope>NUCLEOTIDE SEQUENCE [LARGE SCALE GENOMIC DNA]</scope>
    <source>
        <strain evidence="1 2">NCTC12961</strain>
    </source>
</reference>
<gene>
    <name evidence="1" type="primary">lptD_1</name>
    <name evidence="1" type="ORF">NCTC12961_00793</name>
</gene>
<sequence>MLGLKYNTCCWAVTLGYERKITDWNNSNQSSVYDNKVSFNIELRGLSSDHSLGSAEMLRSGILPYQRAF</sequence>
<dbReference type="AlphaFoldDB" id="A0A2X4TUX2"/>
<organism evidence="1 2">
    <name type="scientific">Serratia plymuthica</name>
    <dbReference type="NCBI Taxonomy" id="82996"/>
    <lineage>
        <taxon>Bacteria</taxon>
        <taxon>Pseudomonadati</taxon>
        <taxon>Pseudomonadota</taxon>
        <taxon>Gammaproteobacteria</taxon>
        <taxon>Enterobacterales</taxon>
        <taxon>Yersiniaceae</taxon>
        <taxon>Serratia</taxon>
    </lineage>
</organism>
<protein>
    <submittedName>
        <fullName evidence="1">Organic solvent tolerance protein</fullName>
    </submittedName>
</protein>
<dbReference type="EMBL" id="LS483469">
    <property type="protein sequence ID" value="SQI31196.1"/>
    <property type="molecule type" value="Genomic_DNA"/>
</dbReference>
<name>A0A2X4TUX2_SERPL</name>